<gene>
    <name evidence="1" type="ORF">FWK35_00034946</name>
</gene>
<evidence type="ECO:0000313" key="1">
    <source>
        <dbReference type="EMBL" id="KAF0711167.1"/>
    </source>
</evidence>
<keyword evidence="2" id="KW-1185">Reference proteome</keyword>
<accession>A0A6G0VW98</accession>
<dbReference type="PANTHER" id="PTHR47501">
    <property type="entry name" value="TRANSPOSASE-RELATED"/>
    <property type="match status" value="1"/>
</dbReference>
<evidence type="ECO:0000313" key="2">
    <source>
        <dbReference type="Proteomes" id="UP000478052"/>
    </source>
</evidence>
<protein>
    <recommendedName>
        <fullName evidence="3">BED-type domain-containing protein</fullName>
    </recommendedName>
</protein>
<comment type="caution">
    <text evidence="1">The sequence shown here is derived from an EMBL/GenBank/DDBJ whole genome shotgun (WGS) entry which is preliminary data.</text>
</comment>
<dbReference type="OrthoDB" id="6600938at2759"/>
<proteinExistence type="predicted"/>
<dbReference type="SUPFAM" id="SSF53098">
    <property type="entry name" value="Ribonuclease H-like"/>
    <property type="match status" value="1"/>
</dbReference>
<dbReference type="InterPro" id="IPR012337">
    <property type="entry name" value="RNaseH-like_sf"/>
</dbReference>
<dbReference type="Proteomes" id="UP000478052">
    <property type="component" value="Unassembled WGS sequence"/>
</dbReference>
<dbReference type="EMBL" id="VUJU01011373">
    <property type="protein sequence ID" value="KAF0711167.1"/>
    <property type="molecule type" value="Genomic_DNA"/>
</dbReference>
<evidence type="ECO:0008006" key="3">
    <source>
        <dbReference type="Google" id="ProtNLM"/>
    </source>
</evidence>
<dbReference type="AlphaFoldDB" id="A0A6G0VW98"/>
<dbReference type="PANTHER" id="PTHR47501:SF5">
    <property type="entry name" value="HAT C-TERMINAL DIMERISATION DOMAIN-CONTAINING PROTEIN"/>
    <property type="match status" value="1"/>
</dbReference>
<sequence length="667" mass="75662">MSNSTPTTPTEGILPDSSNQSECLPWSGIDSFFLFNGYKGNNVLAKCVMCSPTIKIISTAKNTTANLRRHISRVHPFKLKVFENAVNEGKSNSSRPKKKINIGQSECTQKTSVQSTLECYSSGKGKEHTKVSQKSLDKLLLEFVISETQPLSIVDKPAFVNLVKLGLPNELKVMCIKTMKLRIDNAYSTMVDNLIAKLSNVEHVATTADCWTKGKRSYLGVTCHWIDKKSFSRESVSLACTRLKGRHTYDVLANALYKIHAMYKIQNKIVASTTDSGSNFVKAFKSYQNSNDTDDESDEDEDCNDDEVINLFEILSNCTEEDNDMYVQLTPHYRCASHTLDLIAKCDIDKMIRSADTPFKNCYRKMLAKCSSLWTKQNMSTLAAENIHNLLNVYLKTPNKTRWNATYDGLLQIKNILSRLNGMEKINQAMDYCEIQRFTTQEIKLIEEYCEVMAPLAESLDFLQGEDGMLMGYLLPTLYALEKKMTILEQKNLQFCSPLVKTIKNSLKKRFSSVWNKKELIIASCLIPRFKLVWLEGCNYFTAEAWLKTLFESVDESTNSDNSESDYAPEDFFCLPVAKKKSKNSSCMEEIELYLKSNCQDLTLLHTHPAVLKVFLEYNTPIPSSAPVERLFSTGSNVMTVKRNKLSDSLFEKLVLLKQNKMSFKVN</sequence>
<name>A0A6G0VW98_APHCR</name>
<reference evidence="1 2" key="1">
    <citation type="submission" date="2019-08" db="EMBL/GenBank/DDBJ databases">
        <title>Whole genome of Aphis craccivora.</title>
        <authorList>
            <person name="Voronova N.V."/>
            <person name="Shulinski R.S."/>
            <person name="Bandarenka Y.V."/>
            <person name="Zhorov D.G."/>
            <person name="Warner D."/>
        </authorList>
    </citation>
    <scope>NUCLEOTIDE SEQUENCE [LARGE SCALE GENOMIC DNA]</scope>
    <source>
        <strain evidence="1">180601</strain>
        <tissue evidence="1">Whole Body</tissue>
    </source>
</reference>
<organism evidence="1 2">
    <name type="scientific">Aphis craccivora</name>
    <name type="common">Cowpea aphid</name>
    <dbReference type="NCBI Taxonomy" id="307492"/>
    <lineage>
        <taxon>Eukaryota</taxon>
        <taxon>Metazoa</taxon>
        <taxon>Ecdysozoa</taxon>
        <taxon>Arthropoda</taxon>
        <taxon>Hexapoda</taxon>
        <taxon>Insecta</taxon>
        <taxon>Pterygota</taxon>
        <taxon>Neoptera</taxon>
        <taxon>Paraneoptera</taxon>
        <taxon>Hemiptera</taxon>
        <taxon>Sternorrhyncha</taxon>
        <taxon>Aphidomorpha</taxon>
        <taxon>Aphidoidea</taxon>
        <taxon>Aphididae</taxon>
        <taxon>Aphidini</taxon>
        <taxon>Aphis</taxon>
        <taxon>Aphis</taxon>
    </lineage>
</organism>